<dbReference type="GO" id="GO:0022857">
    <property type="term" value="F:transmembrane transporter activity"/>
    <property type="evidence" value="ECO:0007669"/>
    <property type="project" value="InterPro"/>
</dbReference>
<reference evidence="3 4" key="1">
    <citation type="submission" date="2015-01" db="EMBL/GenBank/DDBJ databases">
        <authorList>
            <person name="Aslett A.Martin."/>
            <person name="De Silva Nishadi"/>
        </authorList>
    </citation>
    <scope>NUCLEOTIDE SEQUENCE [LARGE SCALE GENOMIC DNA]</scope>
    <source>
        <strain evidence="3 4">R28058</strain>
    </source>
</reference>
<evidence type="ECO:0000256" key="1">
    <source>
        <dbReference type="ARBA" id="ARBA00004651"/>
    </source>
</evidence>
<feature type="transmembrane region" description="Helical" evidence="2">
    <location>
        <begin position="20"/>
        <end position="40"/>
    </location>
</feature>
<feature type="transmembrane region" description="Helical" evidence="2">
    <location>
        <begin position="257"/>
        <end position="281"/>
    </location>
</feature>
<feature type="transmembrane region" description="Helical" evidence="2">
    <location>
        <begin position="319"/>
        <end position="339"/>
    </location>
</feature>
<dbReference type="RefSeq" id="WP_055343127.1">
    <property type="nucleotide sequence ID" value="NZ_CDNI01000024.1"/>
</dbReference>
<evidence type="ECO:0000313" key="4">
    <source>
        <dbReference type="Proteomes" id="UP000049127"/>
    </source>
</evidence>
<feature type="transmembrane region" description="Helical" evidence="2">
    <location>
        <begin position="206"/>
        <end position="225"/>
    </location>
</feature>
<dbReference type="InterPro" id="IPR011701">
    <property type="entry name" value="MFS"/>
</dbReference>
<name>A0A0C7GDR4_PARSO</name>
<dbReference type="PANTHER" id="PTHR23520:SF5">
    <property type="entry name" value="TRANSPORTER, PUTATIVE (AFU_ORTHOLOGUE AFUA_3G04000)-RELATED"/>
    <property type="match status" value="1"/>
</dbReference>
<feature type="transmembrane region" description="Helical" evidence="2">
    <location>
        <begin position="345"/>
        <end position="363"/>
    </location>
</feature>
<keyword evidence="2" id="KW-1133">Transmembrane helix</keyword>
<feature type="transmembrane region" description="Helical" evidence="2">
    <location>
        <begin position="384"/>
        <end position="408"/>
    </location>
</feature>
<dbReference type="AlphaFoldDB" id="A0A0C7GDR4"/>
<dbReference type="OrthoDB" id="2314803at2"/>
<dbReference type="Proteomes" id="UP000049127">
    <property type="component" value="Unassembled WGS sequence"/>
</dbReference>
<dbReference type="EMBL" id="CEKZ01000024">
    <property type="protein sequence ID" value="CEQ05266.1"/>
    <property type="molecule type" value="Genomic_DNA"/>
</dbReference>
<proteinExistence type="predicted"/>
<dbReference type="Gene3D" id="1.20.1250.20">
    <property type="entry name" value="MFS general substrate transporter like domains"/>
    <property type="match status" value="1"/>
</dbReference>
<evidence type="ECO:0000313" key="3">
    <source>
        <dbReference type="EMBL" id="CEQ05266.1"/>
    </source>
</evidence>
<sequence length="465" mass="52165">MEERLVGIITSNDKSWDKRWKYNCAIFIVSYIFMGAVTGITNDSYISYLNLTVPDVVKGLPMYTSIGTFIMAMTLLLVHKLGYKKIIICAPVVLIGALLSCIYSSNAGVILVANILVNIGAGLFDFIYPLMFTSYTPKDKRISMFARVMYCNLISQSILTFLNGKIVVWKFSKYLGISYDKASVLSENASKLNSTQMGYYISSYEFALWIAIIFTALALICLFFLRERVEDYRETEEEIAARKSEKKFDLKIFCNKYILMWVVIFSIIRFGALLITPYFPIYLNNFLHISRGTVSTIITMQTLAMILGFLAAPFLEKKLGSIVTISLSMVLCIPLMLIMANGTMFGGNIAWIIGAVLFLRSGLANASNPIQQSLPLTFVPKNLAPAYSSFILISNSIVGIFAGIYARYSLLKTEAGYGNAYYIASTLYFIASVLLVVIFTKKYNRGLSENEIKENEIKEELVESK</sequence>
<protein>
    <submittedName>
        <fullName evidence="3">Major facilitator family transporter</fullName>
    </submittedName>
</protein>
<feature type="transmembrane region" description="Helical" evidence="2">
    <location>
        <begin position="111"/>
        <end position="132"/>
    </location>
</feature>
<dbReference type="GO" id="GO:0005886">
    <property type="term" value="C:plasma membrane"/>
    <property type="evidence" value="ECO:0007669"/>
    <property type="project" value="UniProtKB-SubCell"/>
</dbReference>
<dbReference type="PANTHER" id="PTHR23520">
    <property type="entry name" value="TRANSPORTER, PUTATIVE (AFU_ORTHOLOGUE AFUA_3G04000)-RELATED"/>
    <property type="match status" value="1"/>
</dbReference>
<keyword evidence="2" id="KW-0472">Membrane</keyword>
<keyword evidence="2" id="KW-0812">Transmembrane</keyword>
<dbReference type="Pfam" id="PF07690">
    <property type="entry name" value="MFS_1"/>
    <property type="match status" value="1"/>
</dbReference>
<feature type="transmembrane region" description="Helical" evidence="2">
    <location>
        <begin position="420"/>
        <end position="439"/>
    </location>
</feature>
<dbReference type="InterPro" id="IPR036259">
    <property type="entry name" value="MFS_trans_sf"/>
</dbReference>
<feature type="transmembrane region" description="Helical" evidence="2">
    <location>
        <begin position="144"/>
        <end position="162"/>
    </location>
</feature>
<accession>A0A0C7GDR4</accession>
<feature type="transmembrane region" description="Helical" evidence="2">
    <location>
        <begin position="293"/>
        <end position="312"/>
    </location>
</feature>
<feature type="transmembrane region" description="Helical" evidence="2">
    <location>
        <begin position="86"/>
        <end position="105"/>
    </location>
</feature>
<dbReference type="SUPFAM" id="SSF103473">
    <property type="entry name" value="MFS general substrate transporter"/>
    <property type="match status" value="1"/>
</dbReference>
<feature type="transmembrane region" description="Helical" evidence="2">
    <location>
        <begin position="60"/>
        <end position="79"/>
    </location>
</feature>
<evidence type="ECO:0000256" key="2">
    <source>
        <dbReference type="SAM" id="Phobius"/>
    </source>
</evidence>
<gene>
    <name evidence="3" type="ORF">R28058_29831</name>
</gene>
<comment type="subcellular location">
    <subcellularLocation>
        <location evidence="1">Cell membrane</location>
        <topology evidence="1">Multi-pass membrane protein</topology>
    </subcellularLocation>
</comment>
<organism evidence="3 4">
    <name type="scientific">Paraclostridium sordellii</name>
    <name type="common">Clostridium sordellii</name>
    <dbReference type="NCBI Taxonomy" id="1505"/>
    <lineage>
        <taxon>Bacteria</taxon>
        <taxon>Bacillati</taxon>
        <taxon>Bacillota</taxon>
        <taxon>Clostridia</taxon>
        <taxon>Peptostreptococcales</taxon>
        <taxon>Peptostreptococcaceae</taxon>
        <taxon>Paraclostridium</taxon>
    </lineage>
</organism>